<dbReference type="Proteomes" id="UP000054928">
    <property type="component" value="Unassembled WGS sequence"/>
</dbReference>
<dbReference type="EMBL" id="CCYD01000178">
    <property type="protein sequence ID" value="CEG36298.1"/>
    <property type="molecule type" value="Genomic_DNA"/>
</dbReference>
<sequence>MQYGRDGESQEVRSCVAQFPIDDQEAIYFHMEQIVSRRDHQDVIGICSSEWRIKLPKLIEF</sequence>
<evidence type="ECO:0000313" key="1">
    <source>
        <dbReference type="EMBL" id="CEG36298.1"/>
    </source>
</evidence>
<evidence type="ECO:0000313" key="2">
    <source>
        <dbReference type="Proteomes" id="UP000054928"/>
    </source>
</evidence>
<dbReference type="AlphaFoldDB" id="A0A0P1A6R2"/>
<reference evidence="2" key="1">
    <citation type="submission" date="2014-09" db="EMBL/GenBank/DDBJ databases">
        <authorList>
            <person name="Sharma Rahul"/>
            <person name="Thines Marco"/>
        </authorList>
    </citation>
    <scope>NUCLEOTIDE SEQUENCE [LARGE SCALE GENOMIC DNA]</scope>
</reference>
<dbReference type="RefSeq" id="XP_024572667.1">
    <property type="nucleotide sequence ID" value="XM_024719257.1"/>
</dbReference>
<proteinExistence type="predicted"/>
<keyword evidence="2" id="KW-1185">Reference proteome</keyword>
<name>A0A0P1A6R2_PLAHL</name>
<organism evidence="1 2">
    <name type="scientific">Plasmopara halstedii</name>
    <name type="common">Downy mildew of sunflower</name>
    <dbReference type="NCBI Taxonomy" id="4781"/>
    <lineage>
        <taxon>Eukaryota</taxon>
        <taxon>Sar</taxon>
        <taxon>Stramenopiles</taxon>
        <taxon>Oomycota</taxon>
        <taxon>Peronosporomycetes</taxon>
        <taxon>Peronosporales</taxon>
        <taxon>Peronosporaceae</taxon>
        <taxon>Plasmopara</taxon>
    </lineage>
</organism>
<protein>
    <submittedName>
        <fullName evidence="1">Uncharacterized protein</fullName>
    </submittedName>
</protein>
<dbReference type="GeneID" id="36397261"/>
<accession>A0A0P1A6R2</accession>